<protein>
    <submittedName>
        <fullName evidence="6">Amino acid/amide ABC transporter ATP-binding protein 1, HAAT family</fullName>
    </submittedName>
</protein>
<evidence type="ECO:0000313" key="7">
    <source>
        <dbReference type="Proteomes" id="UP000243904"/>
    </source>
</evidence>
<dbReference type="PANTHER" id="PTHR45772:SF7">
    <property type="entry name" value="AMINO ACID ABC TRANSPORTER ATP-BINDING PROTEIN"/>
    <property type="match status" value="1"/>
</dbReference>
<comment type="function">
    <text evidence="4">Involved in beta-(1--&gt;2)glucan export. Transmembrane domains (TMD) form a pore in the inner membrane and the ATP-binding domain (NBD) is responsible for energy generation.</text>
</comment>
<keyword evidence="2" id="KW-0547">Nucleotide-binding</keyword>
<evidence type="ECO:0000256" key="1">
    <source>
        <dbReference type="ARBA" id="ARBA00022448"/>
    </source>
</evidence>
<dbReference type="SUPFAM" id="SSF52540">
    <property type="entry name" value="P-loop containing nucleoside triphosphate hydrolases"/>
    <property type="match status" value="1"/>
</dbReference>
<dbReference type="GO" id="GO:0015808">
    <property type="term" value="P:L-alanine transport"/>
    <property type="evidence" value="ECO:0007669"/>
    <property type="project" value="TreeGrafter"/>
</dbReference>
<dbReference type="InterPro" id="IPR027417">
    <property type="entry name" value="P-loop_NTPase"/>
</dbReference>
<feature type="domain" description="ABC transporter" evidence="5">
    <location>
        <begin position="5"/>
        <end position="239"/>
    </location>
</feature>
<dbReference type="GO" id="GO:0005886">
    <property type="term" value="C:plasma membrane"/>
    <property type="evidence" value="ECO:0007669"/>
    <property type="project" value="TreeGrafter"/>
</dbReference>
<dbReference type="GO" id="GO:1903806">
    <property type="term" value="P:L-isoleucine import across plasma membrane"/>
    <property type="evidence" value="ECO:0007669"/>
    <property type="project" value="TreeGrafter"/>
</dbReference>
<sequence>MSALLELRNVSRSFGGIHAIRNVSLTLQPGQIVGLIGPNGAGKSTLVNIITGVHPATSGTIVHKGERIDRLKPFQISARGIARTFQVVQPFPSMTVIQNVMAGAMFAANIRSMDEARSVAMEHLTFTGLAAMADRPAEQLTLANRKRLELAKSLAMNPHILMLDEVNAGLNTSEVEQALDLIRAIAARGISIVIIEHLLKVVTGLCSRIIVLHHGELIADDPAADVIKDPRVIEAYLGSKFAQRQMVRHG</sequence>
<keyword evidence="3 6" id="KW-0067">ATP-binding</keyword>
<dbReference type="InterPro" id="IPR032823">
    <property type="entry name" value="BCA_ABC_TP_C"/>
</dbReference>
<keyword evidence="1" id="KW-0813">Transport</keyword>
<dbReference type="Pfam" id="PF00005">
    <property type="entry name" value="ABC_tran"/>
    <property type="match status" value="1"/>
</dbReference>
<dbReference type="RefSeq" id="WP_146690017.1">
    <property type="nucleotide sequence ID" value="NZ_LT629750.1"/>
</dbReference>
<gene>
    <name evidence="6" type="ORF">SAMN05444158_6224</name>
</gene>
<keyword evidence="7" id="KW-1185">Reference proteome</keyword>
<dbReference type="AlphaFoldDB" id="A0A1H2AJS4"/>
<dbReference type="GO" id="GO:0015188">
    <property type="term" value="F:L-isoleucine transmembrane transporter activity"/>
    <property type="evidence" value="ECO:0007669"/>
    <property type="project" value="TreeGrafter"/>
</dbReference>
<dbReference type="EMBL" id="LT629750">
    <property type="protein sequence ID" value="SDT46201.1"/>
    <property type="molecule type" value="Genomic_DNA"/>
</dbReference>
<dbReference type="Proteomes" id="UP000243904">
    <property type="component" value="Chromosome I"/>
</dbReference>
<dbReference type="GO" id="GO:0005524">
    <property type="term" value="F:ATP binding"/>
    <property type="evidence" value="ECO:0007669"/>
    <property type="project" value="UniProtKB-KW"/>
</dbReference>
<dbReference type="Gene3D" id="3.40.50.300">
    <property type="entry name" value="P-loop containing nucleotide triphosphate hydrolases"/>
    <property type="match status" value="1"/>
</dbReference>
<evidence type="ECO:0000256" key="3">
    <source>
        <dbReference type="ARBA" id="ARBA00022840"/>
    </source>
</evidence>
<name>A0A1H2AJS4_9BRAD</name>
<dbReference type="CDD" id="cd03219">
    <property type="entry name" value="ABC_Mj1267_LivG_branched"/>
    <property type="match status" value="1"/>
</dbReference>
<reference evidence="7" key="1">
    <citation type="submission" date="2016-10" db="EMBL/GenBank/DDBJ databases">
        <authorList>
            <person name="Varghese N."/>
            <person name="Submissions S."/>
        </authorList>
    </citation>
    <scope>NUCLEOTIDE SEQUENCE [LARGE SCALE GENOMIC DNA]</scope>
    <source>
        <strain evidence="7">GAS369</strain>
    </source>
</reference>
<evidence type="ECO:0000256" key="2">
    <source>
        <dbReference type="ARBA" id="ARBA00022741"/>
    </source>
</evidence>
<evidence type="ECO:0000313" key="6">
    <source>
        <dbReference type="EMBL" id="SDT46201.1"/>
    </source>
</evidence>
<dbReference type="GO" id="GO:0016887">
    <property type="term" value="F:ATP hydrolysis activity"/>
    <property type="evidence" value="ECO:0007669"/>
    <property type="project" value="InterPro"/>
</dbReference>
<dbReference type="GO" id="GO:0005304">
    <property type="term" value="F:L-valine transmembrane transporter activity"/>
    <property type="evidence" value="ECO:0007669"/>
    <property type="project" value="TreeGrafter"/>
</dbReference>
<dbReference type="SMART" id="SM00382">
    <property type="entry name" value="AAA"/>
    <property type="match status" value="1"/>
</dbReference>
<dbReference type="Pfam" id="PF12399">
    <property type="entry name" value="BCA_ABC_TP_C"/>
    <property type="match status" value="1"/>
</dbReference>
<dbReference type="PANTHER" id="PTHR45772">
    <property type="entry name" value="CONSERVED COMPONENT OF ABC TRANSPORTER FOR NATURAL AMINO ACIDS-RELATED"/>
    <property type="match status" value="1"/>
</dbReference>
<accession>A0A1H2AJS4</accession>
<dbReference type="InterPro" id="IPR003593">
    <property type="entry name" value="AAA+_ATPase"/>
</dbReference>
<dbReference type="PROSITE" id="PS50893">
    <property type="entry name" value="ABC_TRANSPORTER_2"/>
    <property type="match status" value="1"/>
</dbReference>
<dbReference type="GO" id="GO:0042941">
    <property type="term" value="P:D-alanine transmembrane transport"/>
    <property type="evidence" value="ECO:0007669"/>
    <property type="project" value="TreeGrafter"/>
</dbReference>
<dbReference type="InterPro" id="IPR003439">
    <property type="entry name" value="ABC_transporter-like_ATP-bd"/>
</dbReference>
<dbReference type="GO" id="GO:1903805">
    <property type="term" value="P:L-valine import across plasma membrane"/>
    <property type="evidence" value="ECO:0007669"/>
    <property type="project" value="TreeGrafter"/>
</dbReference>
<evidence type="ECO:0000259" key="5">
    <source>
        <dbReference type="PROSITE" id="PS50893"/>
    </source>
</evidence>
<proteinExistence type="predicted"/>
<organism evidence="6 7">
    <name type="scientific">Bradyrhizobium canariense</name>
    <dbReference type="NCBI Taxonomy" id="255045"/>
    <lineage>
        <taxon>Bacteria</taxon>
        <taxon>Pseudomonadati</taxon>
        <taxon>Pseudomonadota</taxon>
        <taxon>Alphaproteobacteria</taxon>
        <taxon>Hyphomicrobiales</taxon>
        <taxon>Nitrobacteraceae</taxon>
        <taxon>Bradyrhizobium</taxon>
    </lineage>
</organism>
<dbReference type="InterPro" id="IPR051120">
    <property type="entry name" value="ABC_AA/LPS_Transport"/>
</dbReference>
<dbReference type="GO" id="GO:0015192">
    <property type="term" value="F:L-phenylalanine transmembrane transporter activity"/>
    <property type="evidence" value="ECO:0007669"/>
    <property type="project" value="TreeGrafter"/>
</dbReference>
<evidence type="ECO:0000256" key="4">
    <source>
        <dbReference type="ARBA" id="ARBA00024722"/>
    </source>
</evidence>